<organism evidence="1 2">
    <name type="scientific">Macrolepiota fuliginosa MF-IS2</name>
    <dbReference type="NCBI Taxonomy" id="1400762"/>
    <lineage>
        <taxon>Eukaryota</taxon>
        <taxon>Fungi</taxon>
        <taxon>Dikarya</taxon>
        <taxon>Basidiomycota</taxon>
        <taxon>Agaricomycotina</taxon>
        <taxon>Agaricomycetes</taxon>
        <taxon>Agaricomycetidae</taxon>
        <taxon>Agaricales</taxon>
        <taxon>Agaricineae</taxon>
        <taxon>Agaricaceae</taxon>
        <taxon>Macrolepiota</taxon>
    </lineage>
</organism>
<proteinExistence type="predicted"/>
<dbReference type="Proteomes" id="UP000807342">
    <property type="component" value="Unassembled WGS sequence"/>
</dbReference>
<gene>
    <name evidence="1" type="ORF">P691DRAFT_766047</name>
</gene>
<reference evidence="1" key="1">
    <citation type="submission" date="2020-11" db="EMBL/GenBank/DDBJ databases">
        <authorList>
            <consortium name="DOE Joint Genome Institute"/>
            <person name="Ahrendt S."/>
            <person name="Riley R."/>
            <person name="Andreopoulos W."/>
            <person name="Labutti K."/>
            <person name="Pangilinan J."/>
            <person name="Ruiz-Duenas F.J."/>
            <person name="Barrasa J.M."/>
            <person name="Sanchez-Garcia M."/>
            <person name="Camarero S."/>
            <person name="Miyauchi S."/>
            <person name="Serrano A."/>
            <person name="Linde D."/>
            <person name="Babiker R."/>
            <person name="Drula E."/>
            <person name="Ayuso-Fernandez I."/>
            <person name="Pacheco R."/>
            <person name="Padilla G."/>
            <person name="Ferreira P."/>
            <person name="Barriuso J."/>
            <person name="Kellner H."/>
            <person name="Castanera R."/>
            <person name="Alfaro M."/>
            <person name="Ramirez L."/>
            <person name="Pisabarro A.G."/>
            <person name="Kuo A."/>
            <person name="Tritt A."/>
            <person name="Lipzen A."/>
            <person name="He G."/>
            <person name="Yan M."/>
            <person name="Ng V."/>
            <person name="Cullen D."/>
            <person name="Martin F."/>
            <person name="Rosso M.-N."/>
            <person name="Henrissat B."/>
            <person name="Hibbett D."/>
            <person name="Martinez A.T."/>
            <person name="Grigoriev I.V."/>
        </authorList>
    </citation>
    <scope>NUCLEOTIDE SEQUENCE</scope>
    <source>
        <strain evidence="1">MF-IS2</strain>
    </source>
</reference>
<comment type="caution">
    <text evidence="1">The sequence shown here is derived from an EMBL/GenBank/DDBJ whole genome shotgun (WGS) entry which is preliminary data.</text>
</comment>
<keyword evidence="2" id="KW-1185">Reference proteome</keyword>
<dbReference type="OrthoDB" id="3063088at2759"/>
<evidence type="ECO:0000313" key="2">
    <source>
        <dbReference type="Proteomes" id="UP000807342"/>
    </source>
</evidence>
<dbReference type="EMBL" id="MU151832">
    <property type="protein sequence ID" value="KAF9441638.1"/>
    <property type="molecule type" value="Genomic_DNA"/>
</dbReference>
<protein>
    <submittedName>
        <fullName evidence="1">Uncharacterized protein</fullName>
    </submittedName>
</protein>
<evidence type="ECO:0000313" key="1">
    <source>
        <dbReference type="EMBL" id="KAF9441638.1"/>
    </source>
</evidence>
<accession>A0A9P6BXL8</accession>
<dbReference type="AlphaFoldDB" id="A0A9P6BXL8"/>
<name>A0A9P6BXL8_9AGAR</name>
<sequence length="163" mass="17471">MQTPAPVPMPATPTSPPLPMMHQFYIETSSAAGISLPDLINWANSALSCAKSPLHIDSACLTNGGITCATASIPTQLDLNIIEATLPPKIARSQVSLPSSQSFIKIMDIPYFKPSTVEPPNGQEIGNQLIPSPILVNMIEHTWFVCNSPKADSGTFWIDLVDS</sequence>